<dbReference type="EMBL" id="QPFP01000062">
    <property type="protein sequence ID" value="TEB24900.1"/>
    <property type="molecule type" value="Genomic_DNA"/>
</dbReference>
<dbReference type="Gene3D" id="3.30.710.10">
    <property type="entry name" value="Potassium Channel Kv1.1, Chain A"/>
    <property type="match status" value="1"/>
</dbReference>
<reference evidence="1 2" key="1">
    <citation type="journal article" date="2019" name="Nat. Ecol. Evol.">
        <title>Megaphylogeny resolves global patterns of mushroom evolution.</title>
        <authorList>
            <person name="Varga T."/>
            <person name="Krizsan K."/>
            <person name="Foldi C."/>
            <person name="Dima B."/>
            <person name="Sanchez-Garcia M."/>
            <person name="Sanchez-Ramirez S."/>
            <person name="Szollosi G.J."/>
            <person name="Szarkandi J.G."/>
            <person name="Papp V."/>
            <person name="Albert L."/>
            <person name="Andreopoulos W."/>
            <person name="Angelini C."/>
            <person name="Antonin V."/>
            <person name="Barry K.W."/>
            <person name="Bougher N.L."/>
            <person name="Buchanan P."/>
            <person name="Buyck B."/>
            <person name="Bense V."/>
            <person name="Catcheside P."/>
            <person name="Chovatia M."/>
            <person name="Cooper J."/>
            <person name="Damon W."/>
            <person name="Desjardin D."/>
            <person name="Finy P."/>
            <person name="Geml J."/>
            <person name="Haridas S."/>
            <person name="Hughes K."/>
            <person name="Justo A."/>
            <person name="Karasinski D."/>
            <person name="Kautmanova I."/>
            <person name="Kiss B."/>
            <person name="Kocsube S."/>
            <person name="Kotiranta H."/>
            <person name="LaButti K.M."/>
            <person name="Lechner B.E."/>
            <person name="Liimatainen K."/>
            <person name="Lipzen A."/>
            <person name="Lukacs Z."/>
            <person name="Mihaltcheva S."/>
            <person name="Morgado L.N."/>
            <person name="Niskanen T."/>
            <person name="Noordeloos M.E."/>
            <person name="Ohm R.A."/>
            <person name="Ortiz-Santana B."/>
            <person name="Ovrebo C."/>
            <person name="Racz N."/>
            <person name="Riley R."/>
            <person name="Savchenko A."/>
            <person name="Shiryaev A."/>
            <person name="Soop K."/>
            <person name="Spirin V."/>
            <person name="Szebenyi C."/>
            <person name="Tomsovsky M."/>
            <person name="Tulloss R.E."/>
            <person name="Uehling J."/>
            <person name="Grigoriev I.V."/>
            <person name="Vagvolgyi C."/>
            <person name="Papp T."/>
            <person name="Martin F.M."/>
            <person name="Miettinen O."/>
            <person name="Hibbett D.S."/>
            <person name="Nagy L.G."/>
        </authorList>
    </citation>
    <scope>NUCLEOTIDE SEQUENCE [LARGE SCALE GENOMIC DNA]</scope>
    <source>
        <strain evidence="1 2">FP101781</strain>
    </source>
</reference>
<dbReference type="SUPFAM" id="SSF54695">
    <property type="entry name" value="POZ domain"/>
    <property type="match status" value="1"/>
</dbReference>
<protein>
    <recommendedName>
        <fullName evidence="3">BTB domain-containing protein</fullName>
    </recommendedName>
</protein>
<gene>
    <name evidence="1" type="ORF">FA13DRAFT_1817753</name>
</gene>
<evidence type="ECO:0000313" key="2">
    <source>
        <dbReference type="Proteomes" id="UP000298030"/>
    </source>
</evidence>
<dbReference type="CDD" id="cd18186">
    <property type="entry name" value="BTB_POZ_ZBTB_KLHL-like"/>
    <property type="match status" value="1"/>
</dbReference>
<proteinExistence type="predicted"/>
<evidence type="ECO:0000313" key="1">
    <source>
        <dbReference type="EMBL" id="TEB24900.1"/>
    </source>
</evidence>
<name>A0A4Y7SSQ8_COPMI</name>
<dbReference type="AlphaFoldDB" id="A0A4Y7SSQ8"/>
<sequence>MQPPEGSKEEEIWEVVVFKVENRLFHSFRHIFVEASSVFEGMFLLPQGESGEGCSKETPIVLHGYKANHFASLRKVLHPTSKHVASGEFDLSEQEWLGALRLSTMWEMEEIRELCIENLYTELGSITSPDLLLAAREFRVQSWFIKAITTMLVAFNHAPTEILISKLGLSTACKIIDMKQNTTLMGALAIHPDEQSLVAIPLGRLRCSVCYTLLFTKRIKCANRDCRADIDAPANFHCAFIKAEAATVFRTMEALGVSFAPEAICCAYCERQLCLRVTCSSCANAPVEVEKVFVGYTRLMLGTQIVEAFREELEEI</sequence>
<comment type="caution">
    <text evidence="1">The sequence shown here is derived from an EMBL/GenBank/DDBJ whole genome shotgun (WGS) entry which is preliminary data.</text>
</comment>
<dbReference type="InterPro" id="IPR011333">
    <property type="entry name" value="SKP1/BTB/POZ_sf"/>
</dbReference>
<dbReference type="Proteomes" id="UP000298030">
    <property type="component" value="Unassembled WGS sequence"/>
</dbReference>
<dbReference type="OrthoDB" id="3193844at2759"/>
<evidence type="ECO:0008006" key="3">
    <source>
        <dbReference type="Google" id="ProtNLM"/>
    </source>
</evidence>
<organism evidence="1 2">
    <name type="scientific">Coprinellus micaceus</name>
    <name type="common">Glistening ink-cap mushroom</name>
    <name type="synonym">Coprinus micaceus</name>
    <dbReference type="NCBI Taxonomy" id="71717"/>
    <lineage>
        <taxon>Eukaryota</taxon>
        <taxon>Fungi</taxon>
        <taxon>Dikarya</taxon>
        <taxon>Basidiomycota</taxon>
        <taxon>Agaricomycotina</taxon>
        <taxon>Agaricomycetes</taxon>
        <taxon>Agaricomycetidae</taxon>
        <taxon>Agaricales</taxon>
        <taxon>Agaricineae</taxon>
        <taxon>Psathyrellaceae</taxon>
        <taxon>Coprinellus</taxon>
    </lineage>
</organism>
<keyword evidence="2" id="KW-1185">Reference proteome</keyword>
<accession>A0A4Y7SSQ8</accession>